<dbReference type="EMBL" id="KQ085964">
    <property type="protein sequence ID" value="KLO13163.1"/>
    <property type="molecule type" value="Genomic_DNA"/>
</dbReference>
<keyword evidence="2" id="KW-1185">Reference proteome</keyword>
<dbReference type="InterPro" id="IPR032675">
    <property type="entry name" value="LRR_dom_sf"/>
</dbReference>
<dbReference type="InParanoid" id="A0A0H2RUP2"/>
<accession>A0A0H2RUP2</accession>
<evidence type="ECO:0000313" key="2">
    <source>
        <dbReference type="Proteomes" id="UP000053477"/>
    </source>
</evidence>
<name>A0A0H2RUP2_9AGAM</name>
<dbReference type="SUPFAM" id="SSF52047">
    <property type="entry name" value="RNI-like"/>
    <property type="match status" value="1"/>
</dbReference>
<protein>
    <submittedName>
        <fullName evidence="1">Uncharacterized protein</fullName>
    </submittedName>
</protein>
<dbReference type="OrthoDB" id="3217549at2759"/>
<dbReference type="Gene3D" id="1.20.1280.50">
    <property type="match status" value="1"/>
</dbReference>
<sequence>MARGHGCSAKTSSMVQNLAPELLHQIFLHCAPSKLTPNVFSTAPLNVSLVCRSWRTTALDRPDLWASIHLSNADFDHWLETYPRHRLLLYRKLSAMWRFWIMRSRRVPLDIVLELRVDPMDSEPVVYAARDIYSIVFGNESRWRSFAVDFQNMIVGSDGKFTPKENPLPRIATTNYGATLLASAVPLDITSCQILECLSLRSAVRIPPISFDMPRLRVVRARTINALGLITLIQHTPNLEILEVSECIIGHSIAQDTSSSEISLPVLTDLVLRLRKFIDAETFDHGDFGDLIRRFHCPSLINLRVYARSSDDICTPLYAMFARSHPPLQRFSLSTMVSYEEPAPRTISAFEDVLKLIPSLVYLEVEGYLAVRKEIIKSLAKYRPDKKGLLPLITHTVAFYSNRYFQFLKMGNGEETKFPGDPDERE</sequence>
<dbReference type="Gene3D" id="3.80.10.10">
    <property type="entry name" value="Ribonuclease Inhibitor"/>
    <property type="match status" value="1"/>
</dbReference>
<dbReference type="AlphaFoldDB" id="A0A0H2RUP2"/>
<reference evidence="1 2" key="1">
    <citation type="submission" date="2015-04" db="EMBL/GenBank/DDBJ databases">
        <title>Complete genome sequence of Schizopora paradoxa KUC8140, a cosmopolitan wood degrader in East Asia.</title>
        <authorList>
            <consortium name="DOE Joint Genome Institute"/>
            <person name="Min B."/>
            <person name="Park H."/>
            <person name="Jang Y."/>
            <person name="Kim J.-J."/>
            <person name="Kim K.H."/>
            <person name="Pangilinan J."/>
            <person name="Lipzen A."/>
            <person name="Riley R."/>
            <person name="Grigoriev I.V."/>
            <person name="Spatafora J.W."/>
            <person name="Choi I.-G."/>
        </authorList>
    </citation>
    <scope>NUCLEOTIDE SEQUENCE [LARGE SCALE GENOMIC DNA]</scope>
    <source>
        <strain evidence="1 2">KUC8140</strain>
    </source>
</reference>
<proteinExistence type="predicted"/>
<dbReference type="Proteomes" id="UP000053477">
    <property type="component" value="Unassembled WGS sequence"/>
</dbReference>
<evidence type="ECO:0000313" key="1">
    <source>
        <dbReference type="EMBL" id="KLO13163.1"/>
    </source>
</evidence>
<organism evidence="1 2">
    <name type="scientific">Schizopora paradoxa</name>
    <dbReference type="NCBI Taxonomy" id="27342"/>
    <lineage>
        <taxon>Eukaryota</taxon>
        <taxon>Fungi</taxon>
        <taxon>Dikarya</taxon>
        <taxon>Basidiomycota</taxon>
        <taxon>Agaricomycotina</taxon>
        <taxon>Agaricomycetes</taxon>
        <taxon>Hymenochaetales</taxon>
        <taxon>Schizoporaceae</taxon>
        <taxon>Schizopora</taxon>
    </lineage>
</organism>
<gene>
    <name evidence="1" type="ORF">SCHPADRAFT_997593</name>
</gene>